<dbReference type="Proteomes" id="UP000682733">
    <property type="component" value="Unassembled WGS sequence"/>
</dbReference>
<feature type="signal peptide" evidence="1">
    <location>
        <begin position="1"/>
        <end position="16"/>
    </location>
</feature>
<dbReference type="Proteomes" id="UP000677228">
    <property type="component" value="Unassembled WGS sequence"/>
</dbReference>
<evidence type="ECO:0000313" key="4">
    <source>
        <dbReference type="Proteomes" id="UP000677228"/>
    </source>
</evidence>
<protein>
    <submittedName>
        <fullName evidence="2">Uncharacterized protein</fullName>
    </submittedName>
</protein>
<evidence type="ECO:0000256" key="1">
    <source>
        <dbReference type="SAM" id="SignalP"/>
    </source>
</evidence>
<accession>A0A8S2E8X8</accession>
<comment type="caution">
    <text evidence="2">The sequence shown here is derived from an EMBL/GenBank/DDBJ whole genome shotgun (WGS) entry which is preliminary data.</text>
</comment>
<evidence type="ECO:0000313" key="2">
    <source>
        <dbReference type="EMBL" id="CAF1107113.1"/>
    </source>
</evidence>
<sequence>MFRPLLVVLLASTAHSWFNQPWSNGNRSDSSWSDSIKSFDRNATSSSFSDYFQNIFAQMQKQFESVFQQPTQLNGDSQDTAGDLDQIEPKCNTTTSGRYRTTTCVKEVTKNTEKLLYKEVNTTDTQSGKIIGHSVSYTKYQTHDNNNGITTITPATDKIITY</sequence>
<organism evidence="2 4">
    <name type="scientific">Didymodactylos carnosus</name>
    <dbReference type="NCBI Taxonomy" id="1234261"/>
    <lineage>
        <taxon>Eukaryota</taxon>
        <taxon>Metazoa</taxon>
        <taxon>Spiralia</taxon>
        <taxon>Gnathifera</taxon>
        <taxon>Rotifera</taxon>
        <taxon>Eurotatoria</taxon>
        <taxon>Bdelloidea</taxon>
        <taxon>Philodinida</taxon>
        <taxon>Philodinidae</taxon>
        <taxon>Didymodactylos</taxon>
    </lineage>
</organism>
<gene>
    <name evidence="2" type="ORF">OVA965_LOCUS19580</name>
    <name evidence="3" type="ORF">TMI583_LOCUS19671</name>
</gene>
<proteinExistence type="predicted"/>
<evidence type="ECO:0000313" key="3">
    <source>
        <dbReference type="EMBL" id="CAF3871839.1"/>
    </source>
</evidence>
<feature type="chain" id="PRO_5036273434" evidence="1">
    <location>
        <begin position="17"/>
        <end position="162"/>
    </location>
</feature>
<keyword evidence="1" id="KW-0732">Signal</keyword>
<reference evidence="2" key="1">
    <citation type="submission" date="2021-02" db="EMBL/GenBank/DDBJ databases">
        <authorList>
            <person name="Nowell W R."/>
        </authorList>
    </citation>
    <scope>NUCLEOTIDE SEQUENCE</scope>
</reference>
<name>A0A8S2E8X8_9BILA</name>
<dbReference type="EMBL" id="CAJOBA010011683">
    <property type="protein sequence ID" value="CAF3871839.1"/>
    <property type="molecule type" value="Genomic_DNA"/>
</dbReference>
<dbReference type="AlphaFoldDB" id="A0A8S2E8X8"/>
<dbReference type="EMBL" id="CAJNOK010010132">
    <property type="protein sequence ID" value="CAF1107113.1"/>
    <property type="molecule type" value="Genomic_DNA"/>
</dbReference>